<dbReference type="PANTHER" id="PTHR45710:SF28">
    <property type="entry name" value="C-TYPE LECTIN DOMAIN FAMILY 4 MEMBER C ISOFORM 1"/>
    <property type="match status" value="1"/>
</dbReference>
<evidence type="ECO:0000313" key="1">
    <source>
        <dbReference type="Ensembl" id="ENSACIP00000030052.1"/>
    </source>
</evidence>
<dbReference type="SUPFAM" id="SSF56436">
    <property type="entry name" value="C-type lectin-like"/>
    <property type="match status" value="1"/>
</dbReference>
<dbReference type="InterPro" id="IPR016187">
    <property type="entry name" value="CTDL_fold"/>
</dbReference>
<accession>A0A3Q0TD50</accession>
<reference evidence="1" key="2">
    <citation type="submission" date="2025-09" db="UniProtKB">
        <authorList>
            <consortium name="Ensembl"/>
        </authorList>
    </citation>
    <scope>IDENTIFICATION</scope>
</reference>
<evidence type="ECO:0000313" key="2">
    <source>
        <dbReference type="Proteomes" id="UP000261340"/>
    </source>
</evidence>
<name>A0A3Q0TD50_AMPCI</name>
<dbReference type="InterPro" id="IPR016186">
    <property type="entry name" value="C-type_lectin-like/link_sf"/>
</dbReference>
<dbReference type="Proteomes" id="UP000261340">
    <property type="component" value="Unplaced"/>
</dbReference>
<dbReference type="Gene3D" id="3.10.100.10">
    <property type="entry name" value="Mannose-Binding Protein A, subunit A"/>
    <property type="match status" value="1"/>
</dbReference>
<proteinExistence type="predicted"/>
<dbReference type="AlphaFoldDB" id="A0A3Q0TD50"/>
<dbReference type="OMA" id="CRGTERT"/>
<keyword evidence="2" id="KW-1185">Reference proteome</keyword>
<dbReference type="STRING" id="61819.ENSACIP00000030052"/>
<protein>
    <recommendedName>
        <fullName evidence="3">C-type lectin domain-containing protein</fullName>
    </recommendedName>
</protein>
<evidence type="ECO:0008006" key="3">
    <source>
        <dbReference type="Google" id="ProtNLM"/>
    </source>
</evidence>
<organism evidence="1 2">
    <name type="scientific">Amphilophus citrinellus</name>
    <name type="common">Midas cichlid</name>
    <name type="synonym">Cichlasoma citrinellum</name>
    <dbReference type="NCBI Taxonomy" id="61819"/>
    <lineage>
        <taxon>Eukaryota</taxon>
        <taxon>Metazoa</taxon>
        <taxon>Chordata</taxon>
        <taxon>Craniata</taxon>
        <taxon>Vertebrata</taxon>
        <taxon>Euteleostomi</taxon>
        <taxon>Actinopterygii</taxon>
        <taxon>Neopterygii</taxon>
        <taxon>Teleostei</taxon>
        <taxon>Neoteleostei</taxon>
        <taxon>Acanthomorphata</taxon>
        <taxon>Ovalentaria</taxon>
        <taxon>Cichlomorphae</taxon>
        <taxon>Cichliformes</taxon>
        <taxon>Cichlidae</taxon>
        <taxon>New World cichlids</taxon>
        <taxon>Cichlasomatinae</taxon>
        <taxon>Heroini</taxon>
        <taxon>Amphilophus</taxon>
    </lineage>
</organism>
<reference evidence="1" key="1">
    <citation type="submission" date="2025-08" db="UniProtKB">
        <authorList>
            <consortium name="Ensembl"/>
        </authorList>
    </citation>
    <scope>IDENTIFICATION</scope>
</reference>
<dbReference type="InterPro" id="IPR050828">
    <property type="entry name" value="C-type_lectin/matrix_domain"/>
</dbReference>
<dbReference type="PANTHER" id="PTHR45710">
    <property type="entry name" value="C-TYPE LECTIN DOMAIN-CONTAINING PROTEIN 180"/>
    <property type="match status" value="1"/>
</dbReference>
<sequence>MSSSSDKEQTEGNARLYRAACLFLTLICLNSASDQKRFLLLTNFSQYIYFFKFSLLPDIGCKQCAEGWLTFGRSCFFLSTFRLRWSESQQNCTSRGGSLAVITSKDLQERFLFCP</sequence>
<dbReference type="Ensembl" id="ENSACIT00000030841.1">
    <property type="protein sequence ID" value="ENSACIP00000030052.1"/>
    <property type="gene ID" value="ENSACIG00000023257.1"/>
</dbReference>